<feature type="compositionally biased region" description="Low complexity" evidence="1">
    <location>
        <begin position="40"/>
        <end position="52"/>
    </location>
</feature>
<sequence>MSPNPAASANSLNVPHSATASECSTPLTPTFSLRGHSRFPSSTSSLSSSPPLFEHPDMGASATKLPQLTEEPVDQETEAVVLVAEPLSPCLCDVEVCARHGPPNQQSTVVMSSSPEYDFSDGFFGAENDLSSQHMAKKRRTGLSPSNSIATRFGNRFPSLSKRWSERKRSSTLITQGTRSSTPSFAPSSRSSSITGSLAPAIDQLDGHWSPPPRNSSSERQEDQLPSSPIEMVGKVEEPIDREALASTPLLPPVMVDLRAAQEEPVQSPLQSPTIADSNSATPTPQLPGMSTPALSAKPSMASFNSPYTGHTVASAEFSPIMIADPDDKWSHQLGHANFTIYPEPYLPENCNAETCRKLFADWEAARLNYMKHQVRTGEHYGETSKVFQLTEKKWDEIDAQWKRNHDLAVAKAAEIGQRPSVPASVEPAPIIKMPALHDPKSEGKFPKLGDEDIVGPMVQLASQIQSRPSKKAAFIRFFSDIKLPGALLGRSALGLRGPKRR</sequence>
<accession>A0ABQ9NHK5</accession>
<evidence type="ECO:0000256" key="1">
    <source>
        <dbReference type="SAM" id="MobiDB-lite"/>
    </source>
</evidence>
<keyword evidence="3" id="KW-1185">Reference proteome</keyword>
<feature type="compositionally biased region" description="Polar residues" evidence="1">
    <location>
        <begin position="1"/>
        <end position="31"/>
    </location>
</feature>
<evidence type="ECO:0008006" key="4">
    <source>
        <dbReference type="Google" id="ProtNLM"/>
    </source>
</evidence>
<name>A0ABQ9NHK5_9PEZI</name>
<feature type="region of interest" description="Disordered" evidence="1">
    <location>
        <begin position="160"/>
        <end position="229"/>
    </location>
</feature>
<reference evidence="2" key="1">
    <citation type="submission" date="2022-10" db="EMBL/GenBank/DDBJ databases">
        <title>Culturing micro-colonial fungi from biological soil crusts in the Mojave desert and describing Neophaeococcomyces mojavensis, and introducing the new genera and species Taxawa tesnikishii.</title>
        <authorList>
            <person name="Kurbessoian T."/>
            <person name="Stajich J.E."/>
        </authorList>
    </citation>
    <scope>NUCLEOTIDE SEQUENCE</scope>
    <source>
        <strain evidence="2">TK_1</strain>
    </source>
</reference>
<feature type="compositionally biased region" description="Low complexity" evidence="1">
    <location>
        <begin position="178"/>
        <end position="193"/>
    </location>
</feature>
<protein>
    <recommendedName>
        <fullName evidence="4">Only prolin and serin are matching in the corresponding protein</fullName>
    </recommendedName>
</protein>
<feature type="region of interest" description="Disordered" evidence="1">
    <location>
        <begin position="263"/>
        <end position="296"/>
    </location>
</feature>
<dbReference type="EMBL" id="JAPDRL010000091">
    <property type="protein sequence ID" value="KAJ9658112.1"/>
    <property type="molecule type" value="Genomic_DNA"/>
</dbReference>
<feature type="region of interest" description="Disordered" evidence="1">
    <location>
        <begin position="1"/>
        <end position="64"/>
    </location>
</feature>
<evidence type="ECO:0000313" key="2">
    <source>
        <dbReference type="EMBL" id="KAJ9658112.1"/>
    </source>
</evidence>
<dbReference type="Proteomes" id="UP001172684">
    <property type="component" value="Unassembled WGS sequence"/>
</dbReference>
<comment type="caution">
    <text evidence="2">The sequence shown here is derived from an EMBL/GenBank/DDBJ whole genome shotgun (WGS) entry which is preliminary data.</text>
</comment>
<feature type="compositionally biased region" description="Polar residues" evidence="1">
    <location>
        <begin position="268"/>
        <end position="284"/>
    </location>
</feature>
<organism evidence="2 3">
    <name type="scientific">Coniosporium apollinis</name>
    <dbReference type="NCBI Taxonomy" id="61459"/>
    <lineage>
        <taxon>Eukaryota</taxon>
        <taxon>Fungi</taxon>
        <taxon>Dikarya</taxon>
        <taxon>Ascomycota</taxon>
        <taxon>Pezizomycotina</taxon>
        <taxon>Dothideomycetes</taxon>
        <taxon>Dothideomycetes incertae sedis</taxon>
        <taxon>Coniosporium</taxon>
    </lineage>
</organism>
<proteinExistence type="predicted"/>
<evidence type="ECO:0000313" key="3">
    <source>
        <dbReference type="Proteomes" id="UP001172684"/>
    </source>
</evidence>
<gene>
    <name evidence="2" type="ORF">H2201_007893</name>
</gene>